<name>A0ACC1A4D0_9ROSI</name>
<comment type="caution">
    <text evidence="1">The sequence shown here is derived from an EMBL/GenBank/DDBJ whole genome shotgun (WGS) entry which is preliminary data.</text>
</comment>
<keyword evidence="2" id="KW-1185">Reference proteome</keyword>
<accession>A0ACC1A4D0</accession>
<evidence type="ECO:0000313" key="2">
    <source>
        <dbReference type="Proteomes" id="UP001164250"/>
    </source>
</evidence>
<sequence length="114" mass="12913">MPSKFKLNSSPPSRGRREIQGSPSFLKKNSKEENIGTMTDHRPYFFKIICDSHETTIIGNDVVGNYVFLADGWPEFVKDNSLKIKDSLLFQHDGNMLFSVMIFDANGVERIGVN</sequence>
<gene>
    <name evidence="1" type="ORF">Patl1_10494</name>
</gene>
<evidence type="ECO:0000313" key="1">
    <source>
        <dbReference type="EMBL" id="KAJ0081075.1"/>
    </source>
</evidence>
<reference evidence="2" key="1">
    <citation type="journal article" date="2023" name="G3 (Bethesda)">
        <title>Genome assembly and association tests identify interacting loci associated with vigor, precocity, and sex in interspecific pistachio rootstocks.</title>
        <authorList>
            <person name="Palmer W."/>
            <person name="Jacygrad E."/>
            <person name="Sagayaradj S."/>
            <person name="Cavanaugh K."/>
            <person name="Han R."/>
            <person name="Bertier L."/>
            <person name="Beede B."/>
            <person name="Kafkas S."/>
            <person name="Golino D."/>
            <person name="Preece J."/>
            <person name="Michelmore R."/>
        </authorList>
    </citation>
    <scope>NUCLEOTIDE SEQUENCE [LARGE SCALE GENOMIC DNA]</scope>
</reference>
<organism evidence="1 2">
    <name type="scientific">Pistacia atlantica</name>
    <dbReference type="NCBI Taxonomy" id="434234"/>
    <lineage>
        <taxon>Eukaryota</taxon>
        <taxon>Viridiplantae</taxon>
        <taxon>Streptophyta</taxon>
        <taxon>Embryophyta</taxon>
        <taxon>Tracheophyta</taxon>
        <taxon>Spermatophyta</taxon>
        <taxon>Magnoliopsida</taxon>
        <taxon>eudicotyledons</taxon>
        <taxon>Gunneridae</taxon>
        <taxon>Pentapetalae</taxon>
        <taxon>rosids</taxon>
        <taxon>malvids</taxon>
        <taxon>Sapindales</taxon>
        <taxon>Anacardiaceae</taxon>
        <taxon>Pistacia</taxon>
    </lineage>
</organism>
<dbReference type="Proteomes" id="UP001164250">
    <property type="component" value="Chromosome 12"/>
</dbReference>
<dbReference type="EMBL" id="CM047908">
    <property type="protein sequence ID" value="KAJ0081075.1"/>
    <property type="molecule type" value="Genomic_DNA"/>
</dbReference>
<protein>
    <submittedName>
        <fullName evidence="1">Uncharacterized protein</fullName>
    </submittedName>
</protein>
<proteinExistence type="predicted"/>